<organism evidence="1 2">
    <name type="scientific">Candidatus Zambryskibacteria bacterium RIFCSPLOWO2_01_FULL_39_39</name>
    <dbReference type="NCBI Taxonomy" id="1802758"/>
    <lineage>
        <taxon>Bacteria</taxon>
        <taxon>Candidatus Zambryskiibacteriota</taxon>
    </lineage>
</organism>
<dbReference type="STRING" id="1802758.A3A96_01555"/>
<protein>
    <submittedName>
        <fullName evidence="1">Uncharacterized protein</fullName>
    </submittedName>
</protein>
<dbReference type="AlphaFoldDB" id="A0A1G2TW21"/>
<proteinExistence type="predicted"/>
<evidence type="ECO:0000313" key="2">
    <source>
        <dbReference type="Proteomes" id="UP000177707"/>
    </source>
</evidence>
<sequence length="82" mass="8909">MIQICHGYHGDSGPMISNFFFGVAGYKGEIHHNDAVILAMNGHQIVGGAFVHDQGSKKTIFIHAKDKEVSEKLSAEILEAKS</sequence>
<evidence type="ECO:0000313" key="1">
    <source>
        <dbReference type="EMBL" id="OHB01363.1"/>
    </source>
</evidence>
<accession>A0A1G2TW21</accession>
<reference evidence="1 2" key="1">
    <citation type="journal article" date="2016" name="Nat. Commun.">
        <title>Thousands of microbial genomes shed light on interconnected biogeochemical processes in an aquifer system.</title>
        <authorList>
            <person name="Anantharaman K."/>
            <person name="Brown C.T."/>
            <person name="Hug L.A."/>
            <person name="Sharon I."/>
            <person name="Castelle C.J."/>
            <person name="Probst A.J."/>
            <person name="Thomas B.C."/>
            <person name="Singh A."/>
            <person name="Wilkins M.J."/>
            <person name="Karaoz U."/>
            <person name="Brodie E.L."/>
            <person name="Williams K.H."/>
            <person name="Hubbard S.S."/>
            <person name="Banfield J.F."/>
        </authorList>
    </citation>
    <scope>NUCLEOTIDE SEQUENCE [LARGE SCALE GENOMIC DNA]</scope>
</reference>
<dbReference type="EMBL" id="MHWB01000013">
    <property type="protein sequence ID" value="OHB01363.1"/>
    <property type="molecule type" value="Genomic_DNA"/>
</dbReference>
<name>A0A1G2TW21_9BACT</name>
<gene>
    <name evidence="1" type="ORF">A3A96_01555</name>
</gene>
<dbReference type="Proteomes" id="UP000177707">
    <property type="component" value="Unassembled WGS sequence"/>
</dbReference>
<comment type="caution">
    <text evidence="1">The sequence shown here is derived from an EMBL/GenBank/DDBJ whole genome shotgun (WGS) entry which is preliminary data.</text>
</comment>